<dbReference type="InterPro" id="IPR038332">
    <property type="entry name" value="PPE_sf"/>
</dbReference>
<feature type="compositionally biased region" description="Basic and acidic residues" evidence="2">
    <location>
        <begin position="373"/>
        <end position="386"/>
    </location>
</feature>
<dbReference type="eggNOG" id="COG5651">
    <property type="taxonomic scope" value="Bacteria"/>
</dbReference>
<reference evidence="4 5" key="1">
    <citation type="journal article" date="2014" name="Genome Announc.">
        <title>Draft Genome Sequence of the Antitrypanosomally Active Sponge-Associated Bacterium Actinokineospora sp. Strain EG49.</title>
        <authorList>
            <person name="Harjes J."/>
            <person name="Ryu T."/>
            <person name="Abdelmohsen U.R."/>
            <person name="Moitinho-Silva L."/>
            <person name="Horn H."/>
            <person name="Ravasi T."/>
            <person name="Hentschel U."/>
        </authorList>
    </citation>
    <scope>NUCLEOTIDE SEQUENCE [LARGE SCALE GENOMIC DNA]</scope>
    <source>
        <strain evidence="4 5">EG49</strain>
    </source>
</reference>
<evidence type="ECO:0000313" key="5">
    <source>
        <dbReference type="Proteomes" id="UP000019277"/>
    </source>
</evidence>
<dbReference type="RefSeq" id="WP_035280773.1">
    <property type="nucleotide sequence ID" value="NZ_AYXG01000072.1"/>
</dbReference>
<dbReference type="OrthoDB" id="3700768at2"/>
<evidence type="ECO:0000313" key="4">
    <source>
        <dbReference type="EMBL" id="EWC62749.1"/>
    </source>
</evidence>
<feature type="compositionally biased region" description="Low complexity" evidence="2">
    <location>
        <begin position="341"/>
        <end position="362"/>
    </location>
</feature>
<keyword evidence="5" id="KW-1185">Reference proteome</keyword>
<gene>
    <name evidence="4" type="ORF">UO65_1943</name>
</gene>
<organism evidence="4 5">
    <name type="scientific">Actinokineospora spheciospongiae</name>
    <dbReference type="NCBI Taxonomy" id="909613"/>
    <lineage>
        <taxon>Bacteria</taxon>
        <taxon>Bacillati</taxon>
        <taxon>Actinomycetota</taxon>
        <taxon>Actinomycetes</taxon>
        <taxon>Pseudonocardiales</taxon>
        <taxon>Pseudonocardiaceae</taxon>
        <taxon>Actinokineospora</taxon>
    </lineage>
</organism>
<dbReference type="AlphaFoldDB" id="W7J9P7"/>
<dbReference type="EMBL" id="AYXG01000072">
    <property type="protein sequence ID" value="EWC62749.1"/>
    <property type="molecule type" value="Genomic_DNA"/>
</dbReference>
<name>W7J9P7_9PSEU</name>
<dbReference type="Proteomes" id="UP000019277">
    <property type="component" value="Unassembled WGS sequence"/>
</dbReference>
<sequence>MSADHVRSDEDLPARLRRIAADFDASVAGYDPASIRAVDNWRAWRHRDMVALVDRITSGTGGTPGHEWSRIGARITEDFAAFDRELSAALGSGWRGAAADSAAAATTPVGAWGQALGQVTAVTGIRMLAADLAARQAKTNLPEPRDLDWQRALFSPTPEQDLFDQHTELENAKAEAVRVMDAFITAGYREADATVPAFPDPPGLVRGAAPVEYGPGGAYAGTPVDGGGYPMWTGLGVPVPYTEPVTAAPVDPAQVQAPAPTAHQPPVAAPVDLAISQEVTTQTSAASVFGPGGAPAAASAGGQGGPAGGGPVAPTPSQDAVNGGAAVGSRRGPVQPGTTQAFARPLAEAPRPAAAASGAAGMPMGGGGAGGRPEGDAEHRSRYVVEEDKDDLFSHGLSSVTPVIGETR</sequence>
<dbReference type="InterPro" id="IPR000030">
    <property type="entry name" value="PPE_dom"/>
</dbReference>
<dbReference type="Pfam" id="PF00823">
    <property type="entry name" value="PPE"/>
    <property type="match status" value="1"/>
</dbReference>
<feature type="domain" description="PPE" evidence="3">
    <location>
        <begin position="66"/>
        <end position="188"/>
    </location>
</feature>
<evidence type="ECO:0000259" key="3">
    <source>
        <dbReference type="Pfam" id="PF00823"/>
    </source>
</evidence>
<accession>W7J9P7</accession>
<dbReference type="Gene3D" id="1.20.1260.20">
    <property type="entry name" value="PPE superfamily"/>
    <property type="match status" value="1"/>
</dbReference>
<comment type="similarity">
    <text evidence="1">Belongs to the mycobacterial PPE family.</text>
</comment>
<dbReference type="SUPFAM" id="SSF140459">
    <property type="entry name" value="PE/PPE dimer-like"/>
    <property type="match status" value="1"/>
</dbReference>
<comment type="caution">
    <text evidence="4">The sequence shown here is derived from an EMBL/GenBank/DDBJ whole genome shotgun (WGS) entry which is preliminary data.</text>
</comment>
<proteinExistence type="inferred from homology"/>
<evidence type="ECO:0000256" key="2">
    <source>
        <dbReference type="SAM" id="MobiDB-lite"/>
    </source>
</evidence>
<feature type="compositionally biased region" description="Gly residues" evidence="2">
    <location>
        <begin position="301"/>
        <end position="311"/>
    </location>
</feature>
<feature type="region of interest" description="Disordered" evidence="2">
    <location>
        <begin position="295"/>
        <end position="388"/>
    </location>
</feature>
<dbReference type="STRING" id="909613.UO65_1943"/>
<protein>
    <submittedName>
        <fullName evidence="4">Flagelliform silk protein</fullName>
    </submittedName>
</protein>
<evidence type="ECO:0000256" key="1">
    <source>
        <dbReference type="ARBA" id="ARBA00010652"/>
    </source>
</evidence>
<feature type="compositionally biased region" description="Gly residues" evidence="2">
    <location>
        <begin position="363"/>
        <end position="372"/>
    </location>
</feature>